<accession>A0ACC2NE11</accession>
<sequence>MRIASLLGVSLADILGLRSWLVVLVLVVWFSRERELKLNSEWLPHKFRLTRNLIEDNYVFVIQVFGLSVANLGSNDEFLLDVNSSPLDLQKNLSFNECLLVIWMGEKVMGSKSLDK</sequence>
<reference evidence="1" key="1">
    <citation type="submission" date="2023-04" db="EMBL/GenBank/DDBJ databases">
        <title>A chromosome-level genome assembly of the parasitoid wasp Eretmocerus hayati.</title>
        <authorList>
            <person name="Zhong Y."/>
            <person name="Liu S."/>
            <person name="Liu Y."/>
        </authorList>
    </citation>
    <scope>NUCLEOTIDE SEQUENCE</scope>
    <source>
        <strain evidence="1">ZJU_SS_LIU_2023</strain>
    </source>
</reference>
<dbReference type="Proteomes" id="UP001239111">
    <property type="component" value="Chromosome 3"/>
</dbReference>
<protein>
    <submittedName>
        <fullName evidence="1">Uncharacterized protein</fullName>
    </submittedName>
</protein>
<dbReference type="EMBL" id="CM056743">
    <property type="protein sequence ID" value="KAJ8669474.1"/>
    <property type="molecule type" value="Genomic_DNA"/>
</dbReference>
<organism evidence="1 2">
    <name type="scientific">Eretmocerus hayati</name>
    <dbReference type="NCBI Taxonomy" id="131215"/>
    <lineage>
        <taxon>Eukaryota</taxon>
        <taxon>Metazoa</taxon>
        <taxon>Ecdysozoa</taxon>
        <taxon>Arthropoda</taxon>
        <taxon>Hexapoda</taxon>
        <taxon>Insecta</taxon>
        <taxon>Pterygota</taxon>
        <taxon>Neoptera</taxon>
        <taxon>Endopterygota</taxon>
        <taxon>Hymenoptera</taxon>
        <taxon>Apocrita</taxon>
        <taxon>Proctotrupomorpha</taxon>
        <taxon>Chalcidoidea</taxon>
        <taxon>Aphelinidae</taxon>
        <taxon>Aphelininae</taxon>
        <taxon>Eretmocerus</taxon>
    </lineage>
</organism>
<comment type="caution">
    <text evidence="1">The sequence shown here is derived from an EMBL/GenBank/DDBJ whole genome shotgun (WGS) entry which is preliminary data.</text>
</comment>
<keyword evidence="2" id="KW-1185">Reference proteome</keyword>
<proteinExistence type="predicted"/>
<evidence type="ECO:0000313" key="1">
    <source>
        <dbReference type="EMBL" id="KAJ8669474.1"/>
    </source>
</evidence>
<evidence type="ECO:0000313" key="2">
    <source>
        <dbReference type="Proteomes" id="UP001239111"/>
    </source>
</evidence>
<name>A0ACC2NE11_9HYME</name>
<gene>
    <name evidence="1" type="ORF">QAD02_000733</name>
</gene>